<accession>L0B0F1</accession>
<dbReference type="OrthoDB" id="5839at2759"/>
<evidence type="ECO:0000259" key="6">
    <source>
        <dbReference type="PROSITE" id="PS50290"/>
    </source>
</evidence>
<dbReference type="PANTHER" id="PTHR45800:SF11">
    <property type="entry name" value="PHOSPHATIDYLINOSITOL 3-KINASE-RELATED PROTEIN KINASE"/>
    <property type="match status" value="1"/>
</dbReference>
<evidence type="ECO:0000256" key="1">
    <source>
        <dbReference type="ARBA" id="ARBA00008941"/>
    </source>
</evidence>
<dbReference type="KEGG" id="beq:BEWA_007410"/>
<dbReference type="PANTHER" id="PTHR45800">
    <property type="entry name" value="PHOSPHATIDYLINOSITOL 4-KINASE GAMMA"/>
    <property type="match status" value="1"/>
</dbReference>
<dbReference type="InterPro" id="IPR000403">
    <property type="entry name" value="PI3/4_kinase_cat_dom"/>
</dbReference>
<evidence type="ECO:0000313" key="8">
    <source>
        <dbReference type="Proteomes" id="UP000031512"/>
    </source>
</evidence>
<dbReference type="GO" id="GO:0005524">
    <property type="term" value="F:ATP binding"/>
    <property type="evidence" value="ECO:0007669"/>
    <property type="project" value="UniProtKB-KW"/>
</dbReference>
<keyword evidence="2" id="KW-0808">Transferase</keyword>
<dbReference type="GO" id="GO:0016301">
    <property type="term" value="F:kinase activity"/>
    <property type="evidence" value="ECO:0007669"/>
    <property type="project" value="UniProtKB-KW"/>
</dbReference>
<evidence type="ECO:0000256" key="3">
    <source>
        <dbReference type="ARBA" id="ARBA00022741"/>
    </source>
</evidence>
<dbReference type="STRING" id="1537102.L0B0F1"/>
<dbReference type="eggNOG" id="KOG2381">
    <property type="taxonomic scope" value="Eukaryota"/>
</dbReference>
<evidence type="ECO:0000256" key="5">
    <source>
        <dbReference type="ARBA" id="ARBA00022840"/>
    </source>
</evidence>
<name>L0B0F1_THEEQ</name>
<sequence>MVKRLLIKKLCLPSGTEVKDLRILYKGNELPNYRTMDSYINNSRSEYKLYWSVKETNPEFGIRPLGIKIPSKMQNIINDILLSMKHNIKPKLTMDGTGGTYQMFNKLRKCCAIFKPIDEEAFTPYNPRGYEGKMNQQGFRTGVLSGEGASREVAAYLLDEAYGGLCGVPITTMVEASHSAFKNSCDSKYTTDFEPGAKWKPGSLQEYIESRGTSGNYNPNLFSISDVHRIGILDLRVLNLDRNDENILVVNTTYSKQSSNSNRKYRLVPIDHGLILPDAIDIADIDLVWFTWPQSEVPFSQDELDLIYSFDPDKDAERLKKHLHIRSECLRTMKVTVRLLQIAASMHLNLKQIAQIVCRNDIDTPSELEITIKIAIERAYKITDSTSLMTTNRLGYNIDLIEHAGKVNQCKPAVFIDDDSSSSTSSSDNEDEIVSNTLPNVDELPSSTFFNYNNAEDLKYTNLVHTGRTKRATHRRRKPQQSEKSIWSLEDSRGHPIQFDWDAAFENTFFRLLEEMFIGGIQSSHPSWKKYQYNGETTEQFPWLNEDTHTFAFTHCWFKRD</sequence>
<dbReference type="VEuPathDB" id="PiroplasmaDB:BEWA_007410"/>
<evidence type="ECO:0000256" key="2">
    <source>
        <dbReference type="ARBA" id="ARBA00022679"/>
    </source>
</evidence>
<proteinExistence type="inferred from homology"/>
<organism evidence="7 8">
    <name type="scientific">Theileria equi strain WA</name>
    <dbReference type="NCBI Taxonomy" id="1537102"/>
    <lineage>
        <taxon>Eukaryota</taxon>
        <taxon>Sar</taxon>
        <taxon>Alveolata</taxon>
        <taxon>Apicomplexa</taxon>
        <taxon>Aconoidasida</taxon>
        <taxon>Piroplasmida</taxon>
        <taxon>Theileriidae</taxon>
        <taxon>Theileria</taxon>
    </lineage>
</organism>
<protein>
    <submittedName>
        <fullName evidence="7">Phosphatidylinositol 3-and 4-kinase domain-containing protein</fullName>
    </submittedName>
</protein>
<dbReference type="EMBL" id="CP001670">
    <property type="protein sequence ID" value="AFZ81332.1"/>
    <property type="molecule type" value="Genomic_DNA"/>
</dbReference>
<dbReference type="RefSeq" id="XP_004830998.1">
    <property type="nucleotide sequence ID" value="XM_004830941.1"/>
</dbReference>
<dbReference type="AlphaFoldDB" id="L0B0F1"/>
<gene>
    <name evidence="7" type="ORF">BEWA_007410</name>
</gene>
<dbReference type="Pfam" id="PF00454">
    <property type="entry name" value="PI3_PI4_kinase"/>
    <property type="match status" value="1"/>
</dbReference>
<keyword evidence="3" id="KW-0547">Nucleotide-binding</keyword>
<evidence type="ECO:0000313" key="7">
    <source>
        <dbReference type="EMBL" id="AFZ81332.1"/>
    </source>
</evidence>
<keyword evidence="8" id="KW-1185">Reference proteome</keyword>
<dbReference type="PROSITE" id="PS50290">
    <property type="entry name" value="PI3_4_KINASE_3"/>
    <property type="match status" value="1"/>
</dbReference>
<keyword evidence="4 7" id="KW-0418">Kinase</keyword>
<comment type="similarity">
    <text evidence="1">Belongs to the PI3/PI4-kinase family. Type II PI4K subfamily.</text>
</comment>
<reference evidence="7 8" key="1">
    <citation type="journal article" date="2012" name="BMC Genomics">
        <title>Comparative genomic analysis and phylogenetic position of Theileria equi.</title>
        <authorList>
            <person name="Kappmeyer L.S."/>
            <person name="Thiagarajan M."/>
            <person name="Herndon D.R."/>
            <person name="Ramsay J.D."/>
            <person name="Caler E."/>
            <person name="Djikeng A."/>
            <person name="Gillespie J.J."/>
            <person name="Lau A.O."/>
            <person name="Roalson E.H."/>
            <person name="Silva J.C."/>
            <person name="Silva M.G."/>
            <person name="Suarez C.E."/>
            <person name="Ueti M.W."/>
            <person name="Nene V.M."/>
            <person name="Mealey R.H."/>
            <person name="Knowles D.P."/>
            <person name="Brayton K.A."/>
        </authorList>
    </citation>
    <scope>NUCLEOTIDE SEQUENCE [LARGE SCALE GENOMIC DNA]</scope>
    <source>
        <strain evidence="7 8">WA</strain>
    </source>
</reference>
<dbReference type="Proteomes" id="UP000031512">
    <property type="component" value="Chromosome 3"/>
</dbReference>
<feature type="domain" description="PI3K/PI4K catalytic" evidence="6">
    <location>
        <begin position="87"/>
        <end position="390"/>
    </location>
</feature>
<dbReference type="GeneID" id="15805673"/>
<evidence type="ECO:0000256" key="4">
    <source>
        <dbReference type="ARBA" id="ARBA00022777"/>
    </source>
</evidence>
<keyword evidence="5" id="KW-0067">ATP-binding</keyword>
<dbReference type="InterPro" id="IPR044571">
    <property type="entry name" value="P4KG1-8"/>
</dbReference>